<keyword evidence="3 4" id="KW-0175">Coiled coil</keyword>
<dbReference type="Gene3D" id="3.40.50.300">
    <property type="entry name" value="P-loop containing nucleotide triphosphate hydrolases"/>
    <property type="match status" value="2"/>
</dbReference>
<dbReference type="SUPFAM" id="SSF52540">
    <property type="entry name" value="P-loop containing nucleoside triphosphate hydrolases"/>
    <property type="match status" value="1"/>
</dbReference>
<dbReference type="OrthoDB" id="10254973at2759"/>
<feature type="coiled-coil region" evidence="4">
    <location>
        <begin position="790"/>
        <end position="817"/>
    </location>
</feature>
<evidence type="ECO:0000256" key="1">
    <source>
        <dbReference type="ARBA" id="ARBA00010171"/>
    </source>
</evidence>
<evidence type="ECO:0000256" key="4">
    <source>
        <dbReference type="SAM" id="Coils"/>
    </source>
</evidence>
<feature type="domain" description="RecF/RecN/SMC N-terminal" evidence="6">
    <location>
        <begin position="126"/>
        <end position="1119"/>
    </location>
</feature>
<feature type="compositionally biased region" description="Acidic residues" evidence="5">
    <location>
        <begin position="59"/>
        <end position="79"/>
    </location>
</feature>
<feature type="compositionally biased region" description="Basic and acidic residues" evidence="5">
    <location>
        <begin position="107"/>
        <end position="116"/>
    </location>
</feature>
<dbReference type="GO" id="GO:0003697">
    <property type="term" value="F:single-stranded DNA binding"/>
    <property type="evidence" value="ECO:0007669"/>
    <property type="project" value="TreeGrafter"/>
</dbReference>
<name>A0A2R6NWJ1_9APHY</name>
<evidence type="ECO:0000256" key="5">
    <source>
        <dbReference type="SAM" id="MobiDB-lite"/>
    </source>
</evidence>
<evidence type="ECO:0000256" key="3">
    <source>
        <dbReference type="ARBA" id="ARBA00023054"/>
    </source>
</evidence>
<keyword evidence="8" id="KW-1185">Reference proteome</keyword>
<dbReference type="GO" id="GO:0030915">
    <property type="term" value="C:Smc5-Smc6 complex"/>
    <property type="evidence" value="ECO:0007669"/>
    <property type="project" value="TreeGrafter"/>
</dbReference>
<evidence type="ECO:0000313" key="7">
    <source>
        <dbReference type="EMBL" id="PSR78324.1"/>
    </source>
</evidence>
<evidence type="ECO:0000259" key="6">
    <source>
        <dbReference type="Pfam" id="PF02463"/>
    </source>
</evidence>
<dbReference type="Proteomes" id="UP000186601">
    <property type="component" value="Unassembled WGS sequence"/>
</dbReference>
<organism evidence="7 8">
    <name type="scientific">Hermanssonia centrifuga</name>
    <dbReference type="NCBI Taxonomy" id="98765"/>
    <lineage>
        <taxon>Eukaryota</taxon>
        <taxon>Fungi</taxon>
        <taxon>Dikarya</taxon>
        <taxon>Basidiomycota</taxon>
        <taxon>Agaricomycotina</taxon>
        <taxon>Agaricomycetes</taxon>
        <taxon>Polyporales</taxon>
        <taxon>Meruliaceae</taxon>
        <taxon>Hermanssonia</taxon>
    </lineage>
</organism>
<dbReference type="PANTHER" id="PTHR45916:SF1">
    <property type="entry name" value="STRUCTURAL MAINTENANCE OF CHROMOSOMES PROTEIN 5"/>
    <property type="match status" value="1"/>
</dbReference>
<evidence type="ECO:0000313" key="8">
    <source>
        <dbReference type="Proteomes" id="UP000186601"/>
    </source>
</evidence>
<dbReference type="STRING" id="98765.A0A2R6NWJ1"/>
<feature type="region of interest" description="Disordered" evidence="5">
    <location>
        <begin position="1"/>
        <end position="116"/>
    </location>
</feature>
<evidence type="ECO:0000256" key="2">
    <source>
        <dbReference type="ARBA" id="ARBA00018687"/>
    </source>
</evidence>
<proteinExistence type="inferred from homology"/>
<reference evidence="7 8" key="1">
    <citation type="submission" date="2018-02" db="EMBL/GenBank/DDBJ databases">
        <title>Genome sequence of the basidiomycete white-rot fungus Phlebia centrifuga.</title>
        <authorList>
            <person name="Granchi Z."/>
            <person name="Peng M."/>
            <person name="de Vries R.P."/>
            <person name="Hilden K."/>
            <person name="Makela M.R."/>
            <person name="Grigoriev I."/>
            <person name="Riley R."/>
        </authorList>
    </citation>
    <scope>NUCLEOTIDE SEQUENCE [LARGE SCALE GENOMIC DNA]</scope>
    <source>
        <strain evidence="7 8">FBCC195</strain>
    </source>
</reference>
<dbReference type="GO" id="GO:0016887">
    <property type="term" value="F:ATP hydrolysis activity"/>
    <property type="evidence" value="ECO:0007669"/>
    <property type="project" value="InterPro"/>
</dbReference>
<dbReference type="InterPro" id="IPR003395">
    <property type="entry name" value="RecF/RecN/SMC_N"/>
</dbReference>
<comment type="similarity">
    <text evidence="1">Belongs to the SMC family. SMC5 subfamily.</text>
</comment>
<accession>A0A2R6NWJ1</accession>
<dbReference type="EMBL" id="MLYV02000750">
    <property type="protein sequence ID" value="PSR78324.1"/>
    <property type="molecule type" value="Genomic_DNA"/>
</dbReference>
<comment type="caution">
    <text evidence="7">The sequence shown here is derived from an EMBL/GenBank/DDBJ whole genome shotgun (WGS) entry which is preliminary data.</text>
</comment>
<feature type="compositionally biased region" description="Basic and acidic residues" evidence="5">
    <location>
        <begin position="392"/>
        <end position="403"/>
    </location>
</feature>
<feature type="region of interest" description="Disordered" evidence="5">
    <location>
        <begin position="392"/>
        <end position="425"/>
    </location>
</feature>
<dbReference type="Pfam" id="PF02463">
    <property type="entry name" value="SMC_N"/>
    <property type="match status" value="1"/>
</dbReference>
<protein>
    <recommendedName>
        <fullName evidence="2">Structural maintenance of chromosomes protein 5</fullName>
    </recommendedName>
</protein>
<dbReference type="GO" id="GO:0000724">
    <property type="term" value="P:double-strand break repair via homologous recombination"/>
    <property type="evidence" value="ECO:0007669"/>
    <property type="project" value="TreeGrafter"/>
</dbReference>
<sequence>MVRRAPSAATDDSHKENTGVRSTRNKMPEVKKEKAKSRAARVESDEEDDGPILNHFEEEKEEYIEDDDEEEEEEEEEDGSSPKGRKRARANSFGDSLPSGSQAKGKVKPEVKTLPRDEDGFIPGSIVRVQLRNFVTYDWVEFTPGPYLNMILGPNGTGKSSIACAICLGLNFPPSVLGRASDLNAFVKLGMDDGHIEIELKGAKGKPNLVIRRTLSAHTKSNHFTLNGKAASGREINLRMQELNVQVSNLCSFLPQDKVAEFARMTPQQLLKETQRAAGNENLTSWHETLISAGAELKTMQNTADEDRKTLQTMEERNANLEREVKRFEERQEKEAKIEFLELVVPFKEYTEAKIRYSEIKNRQRAQTQAVHKLQKKMAPVQELKNQLERQHRELESRREAKKTTTKNKFAQMKRKWEQSEKLEQESEELKNKLDGLKKAEKERQKNIHNLEKEISIIQEKVDHPPKFEDVSGLEEEIRQLKSESRKFDDRLSDLQERQRGVVREEADYKARIQDAQHRLKQQDDVDHRKLDHLTRWDRDCAEVVRWLRANRHRFKMEVFDPPVLSLTVPDKRFINAIESCFSQNDLKTFVCQCEEDYQTLNRLVVDTPEALGHKARINTFYRKQTGVNPPPVPEQQLPELGFDGYALQYIQCPDGMVWFLQNALSLHRTPIALNPGRVDAARAMDALSRDGGINYIVGNIFNAVRRSKYGKRLAQNSTREIQQARNLVATAIDPAVKQEIDRVMHEAQEGVRQCEVRMAALSEEDRQLRADHKDSKNKYEIIFARKSAISKEKADFEKLKLRLQSQKARLQRLLEVPSADAERASLKTKILEKARQRMNIVKEYEALLRQAIAEQVECTKLGLEYLQVSAKKTALDVLYRTQQEEVDRASAIWREVNDAYSAAKVDSKAKLRTSKEKLDAAKPEMRDKFQTDETGGALDDGRSAQDVQGELDQLKAELEMNMHTNAGVVDQYRKRQIEIANLSQKIEDRDEKIQKLEHRIKSTRDKWEPALMRLVDSIGEKFSSAFDRIGCAGEIKVSRDADYDKWAIDILVKFRDDEKLQLLTGERQSGGERSLTTILYLMSLTEHARAPFSLVDEINQGMDQKAERAVHNSLVEVTCKPDSGQYFLITPKLLPDLNYHERMKVLCVNNGEWLPEEKTSGSLMSMIDTYIRTKGTRPAAA</sequence>
<feature type="compositionally biased region" description="Basic and acidic residues" evidence="5">
    <location>
        <begin position="415"/>
        <end position="425"/>
    </location>
</feature>
<dbReference type="AlphaFoldDB" id="A0A2R6NWJ1"/>
<dbReference type="InterPro" id="IPR027417">
    <property type="entry name" value="P-loop_NTPase"/>
</dbReference>
<gene>
    <name evidence="7" type="ORF">PHLCEN_2v7446</name>
</gene>
<feature type="coiled-coil region" evidence="4">
    <location>
        <begin position="980"/>
        <end position="1007"/>
    </location>
</feature>
<dbReference type="PANTHER" id="PTHR45916">
    <property type="entry name" value="STRUCTURAL MAINTENANCE OF CHROMOSOMES PROTEIN 5"/>
    <property type="match status" value="1"/>
</dbReference>
<feature type="coiled-coil region" evidence="4">
    <location>
        <begin position="297"/>
        <end position="338"/>
    </location>
</feature>
<dbReference type="GO" id="GO:0005634">
    <property type="term" value="C:nucleus"/>
    <property type="evidence" value="ECO:0007669"/>
    <property type="project" value="TreeGrafter"/>
</dbReference>